<keyword evidence="2" id="KW-0378">Hydrolase</keyword>
<reference evidence="6" key="1">
    <citation type="submission" date="2014-08" db="EMBL/GenBank/DDBJ databases">
        <authorList>
            <person name="Murali S."/>
            <person name="Richards S."/>
            <person name="Bandaranaike D."/>
            <person name="Bellair M."/>
            <person name="Blankenburg K."/>
            <person name="Chao H."/>
            <person name="Dinh H."/>
            <person name="Doddapaneni H."/>
            <person name="Dugan-Rocha S."/>
            <person name="Elkadiri S."/>
            <person name="Gnanaolivu R."/>
            <person name="Hughes D."/>
            <person name="Lee S."/>
            <person name="Li M."/>
            <person name="Ming W."/>
            <person name="Munidasa M."/>
            <person name="Muniz J."/>
            <person name="Nguyen L."/>
            <person name="Osuji N."/>
            <person name="Pu L.-L."/>
            <person name="Puazo M."/>
            <person name="Skinner E."/>
            <person name="Qu C."/>
            <person name="Quiroz J."/>
            <person name="Raj R."/>
            <person name="Weissenberger G."/>
            <person name="Xin Y."/>
            <person name="Zou X."/>
            <person name="Han Y."/>
            <person name="Worley K."/>
            <person name="Muzny D."/>
            <person name="Gibbs R."/>
        </authorList>
    </citation>
    <scope>NUCLEOTIDE SEQUENCE</scope>
    <source>
        <strain evidence="6">HAZT.00-mixed</strain>
        <tissue evidence="6">Whole organism</tissue>
    </source>
</reference>
<dbReference type="InterPro" id="IPR029021">
    <property type="entry name" value="Prot-tyrosine_phosphatase-like"/>
</dbReference>
<sequence>MRVCNVATCSEFYDEFHRCSERSYDGKKFHERVRNYPFDDHNPPALEAIKPLCDDIDHWLKADRRHVAVVHCKAGKGRTGVMICCYLLHARVITDASVALEFYGVQRTKNRKVGTLQGTGAQKWVLCRELVHKSGDTAGNWCTKVGTLCPTWDIVPNLGHCANLGTLCQSWDIVSWNIVPNLGHRAQLGTSCPTWDIVPNLGTSRPTWDLVPKFKCSVPEFHPIALLFFRRLPCPLKIMFNRDYKKGVTIPSQRRYVGYYAKLLQPDFVYRPPLLQLKEAVIHHPNLNLNSKDVQRVAEHALHLRGGSLTHASAGTLSPSSLDKLGPSGGQRALPAPLQYSRLAPPQEHVINESDFENLTKCYHQQSGSQESSARASHSPSVSFDLAPKYDSDTGVNAQAVASSAAPSHIGYTTGKSASASAVVCRKVHENSSKILLQPDKPDKKIKNRSLSLKLEDVSRSVHEAMERTITSPKSWRKSKLGVSIFGPANKQVDSPDEKQKTAFAMSDSDDEGRFWSFKLSRGKSTDRLIAKEQNCSTSNVLKLDAMARTAGTSVRTQKDEENSARSLPDEHPSVSEKKGKLTSMASYTKSDNSVYEKLKNPTTDSDEPARRTRKVSCPSMHSPLPFASDNRLRDPTLPEDTVILDPEADLDINSEPRGRSFARLFHRRKSQTSMTVFKKNIYGDLKSSDRETGHYEHSSRTSGRMGKQPLLKLSPTHDAPSFPERFFIALCLFTDG</sequence>
<dbReference type="EC" id="3.1.3.67" evidence="1"/>
<dbReference type="GO" id="GO:0005829">
    <property type="term" value="C:cytosol"/>
    <property type="evidence" value="ECO:0007669"/>
    <property type="project" value="TreeGrafter"/>
</dbReference>
<dbReference type="InterPro" id="IPR000387">
    <property type="entry name" value="Tyr_Pase_dom"/>
</dbReference>
<feature type="region of interest" description="Disordered" evidence="3">
    <location>
        <begin position="689"/>
        <end position="717"/>
    </location>
</feature>
<dbReference type="InterPro" id="IPR016130">
    <property type="entry name" value="Tyr_Pase_AS"/>
</dbReference>
<evidence type="ECO:0000256" key="3">
    <source>
        <dbReference type="SAM" id="MobiDB-lite"/>
    </source>
</evidence>
<dbReference type="Proteomes" id="UP000711488">
    <property type="component" value="Unassembled WGS sequence"/>
</dbReference>
<evidence type="ECO:0000259" key="4">
    <source>
        <dbReference type="PROSITE" id="PS50056"/>
    </source>
</evidence>
<feature type="compositionally biased region" description="Polar residues" evidence="3">
    <location>
        <begin position="584"/>
        <end position="594"/>
    </location>
</feature>
<organism evidence="6">
    <name type="scientific">Hyalella azteca</name>
    <name type="common">Amphipod</name>
    <dbReference type="NCBI Taxonomy" id="294128"/>
    <lineage>
        <taxon>Eukaryota</taxon>
        <taxon>Metazoa</taxon>
        <taxon>Ecdysozoa</taxon>
        <taxon>Arthropoda</taxon>
        <taxon>Crustacea</taxon>
        <taxon>Multicrustacea</taxon>
        <taxon>Malacostraca</taxon>
        <taxon>Eumalacostraca</taxon>
        <taxon>Peracarida</taxon>
        <taxon>Amphipoda</taxon>
        <taxon>Senticaudata</taxon>
        <taxon>Talitrida</taxon>
        <taxon>Talitroidea</taxon>
        <taxon>Hyalellidae</taxon>
        <taxon>Hyalella</taxon>
    </lineage>
</organism>
<dbReference type="PANTHER" id="PTHR12305:SF81">
    <property type="entry name" value="PHOSPHATIDYLINOSITOL 3,4,5-TRISPHOSPHATE 3-PHOSPHATASE AND DUAL-SPECIFICITY PROTEIN PHOSPHATASE PTEN"/>
    <property type="match status" value="1"/>
</dbReference>
<reference evidence="6" key="3">
    <citation type="submission" date="2019-06" db="EMBL/GenBank/DDBJ databases">
        <authorList>
            <person name="Poynton C."/>
            <person name="Hasenbein S."/>
            <person name="Benoit J.B."/>
            <person name="Sepulveda M.S."/>
            <person name="Poelchau M.F."/>
            <person name="Murali S.C."/>
            <person name="Chen S."/>
            <person name="Glastad K.M."/>
            <person name="Werren J.H."/>
            <person name="Vineis J.H."/>
            <person name="Bowen J.L."/>
            <person name="Friedrich M."/>
            <person name="Jones J."/>
            <person name="Robertson H.M."/>
            <person name="Feyereisen R."/>
            <person name="Mechler-Hickson A."/>
            <person name="Mathers N."/>
            <person name="Lee C.E."/>
            <person name="Colbourne J.K."/>
            <person name="Biales A."/>
            <person name="Johnston J.S."/>
            <person name="Wellborn G.A."/>
            <person name="Rosendale A.J."/>
            <person name="Cridge A.G."/>
            <person name="Munoz-Torres M.C."/>
            <person name="Bain P.A."/>
            <person name="Manny A.R."/>
            <person name="Major K.M."/>
            <person name="Lambert F.N."/>
            <person name="Vulpe C.D."/>
            <person name="Tuck P."/>
            <person name="Blalock B.J."/>
            <person name="Lin Y.-Y."/>
            <person name="Smith M.E."/>
            <person name="Ochoa-Acuna H."/>
            <person name="Chen M.-J.M."/>
            <person name="Childers C.P."/>
            <person name="Qu J."/>
            <person name="Dugan S."/>
            <person name="Lee S.L."/>
            <person name="Chao H."/>
            <person name="Dinh H."/>
            <person name="Han Y."/>
            <person name="Doddapaneni H."/>
            <person name="Worley K.C."/>
            <person name="Muzny D.M."/>
            <person name="Gibbs R.A."/>
            <person name="Richards S."/>
        </authorList>
    </citation>
    <scope>NUCLEOTIDE SEQUENCE</scope>
    <source>
        <strain evidence="6">HAZT.00-mixed</strain>
        <tissue evidence="6">Whole organism</tissue>
    </source>
</reference>
<protein>
    <recommendedName>
        <fullName evidence="1">phosphatidylinositol-3,4,5-trisphosphate 3-phosphatase</fullName>
        <ecNumber evidence="1">3.1.3.67</ecNumber>
    </recommendedName>
</protein>
<comment type="caution">
    <text evidence="6">The sequence shown here is derived from an EMBL/GenBank/DDBJ whole genome shotgun (WGS) entry which is preliminary data.</text>
</comment>
<feature type="domain" description="Phosphatase tensin-type" evidence="5">
    <location>
        <begin position="1"/>
        <end position="267"/>
    </location>
</feature>
<dbReference type="GO" id="GO:0005886">
    <property type="term" value="C:plasma membrane"/>
    <property type="evidence" value="ECO:0007669"/>
    <property type="project" value="TreeGrafter"/>
</dbReference>
<dbReference type="EMBL" id="JQDR03010132">
    <property type="protein sequence ID" value="KAA0194668.1"/>
    <property type="molecule type" value="Genomic_DNA"/>
</dbReference>
<evidence type="ECO:0000256" key="1">
    <source>
        <dbReference type="ARBA" id="ARBA00013015"/>
    </source>
</evidence>
<dbReference type="SUPFAM" id="SSF52799">
    <property type="entry name" value="(Phosphotyrosine protein) phosphatases II"/>
    <property type="match status" value="1"/>
</dbReference>
<feature type="region of interest" description="Disordered" evidence="3">
    <location>
        <begin position="313"/>
        <end position="335"/>
    </location>
</feature>
<dbReference type="PANTHER" id="PTHR12305">
    <property type="entry name" value="PHOSPHATASE WITH HOMOLOGY TO TENSIN"/>
    <property type="match status" value="1"/>
</dbReference>
<dbReference type="GO" id="GO:0048870">
    <property type="term" value="P:cell motility"/>
    <property type="evidence" value="ECO:0007669"/>
    <property type="project" value="TreeGrafter"/>
</dbReference>
<dbReference type="AlphaFoldDB" id="A0A6A0H238"/>
<dbReference type="PROSITE" id="PS00383">
    <property type="entry name" value="TYR_PHOSPHATASE_1"/>
    <property type="match status" value="1"/>
</dbReference>
<dbReference type="GO" id="GO:0016314">
    <property type="term" value="F:phosphatidylinositol-3,4,5-trisphosphate 3-phosphatase activity"/>
    <property type="evidence" value="ECO:0007669"/>
    <property type="project" value="UniProtKB-EC"/>
</dbReference>
<dbReference type="GO" id="GO:0043491">
    <property type="term" value="P:phosphatidylinositol 3-kinase/protein kinase B signal transduction"/>
    <property type="evidence" value="ECO:0007669"/>
    <property type="project" value="TreeGrafter"/>
</dbReference>
<feature type="compositionally biased region" description="Basic and acidic residues" evidence="3">
    <location>
        <begin position="557"/>
        <end position="580"/>
    </location>
</feature>
<evidence type="ECO:0000313" key="6">
    <source>
        <dbReference type="EMBL" id="KAA0194668.1"/>
    </source>
</evidence>
<feature type="region of interest" description="Disordered" evidence="3">
    <location>
        <begin position="551"/>
        <end position="635"/>
    </location>
</feature>
<proteinExistence type="predicted"/>
<dbReference type="OrthoDB" id="16692at2759"/>
<feature type="region of interest" description="Disordered" evidence="3">
    <location>
        <begin position="487"/>
        <end position="506"/>
    </location>
</feature>
<feature type="domain" description="Tyrosine specific protein phosphatases" evidence="4">
    <location>
        <begin position="43"/>
        <end position="107"/>
    </location>
</feature>
<accession>A0A6A0H238</accession>
<dbReference type="InterPro" id="IPR029023">
    <property type="entry name" value="Tensin_phosphatase"/>
</dbReference>
<dbReference type="Gene3D" id="3.90.190.10">
    <property type="entry name" value="Protein tyrosine phosphatase superfamily"/>
    <property type="match status" value="1"/>
</dbReference>
<dbReference type="GO" id="GO:0051896">
    <property type="term" value="P:regulation of phosphatidylinositol 3-kinase/protein kinase B signal transduction"/>
    <property type="evidence" value="ECO:0007669"/>
    <property type="project" value="TreeGrafter"/>
</dbReference>
<gene>
    <name evidence="6" type="ORF">HAZT_HAZT003939</name>
</gene>
<dbReference type="PROSITE" id="PS50056">
    <property type="entry name" value="TYR_PHOSPHATASE_2"/>
    <property type="match status" value="1"/>
</dbReference>
<evidence type="ECO:0000259" key="5">
    <source>
        <dbReference type="PROSITE" id="PS51181"/>
    </source>
</evidence>
<dbReference type="GO" id="GO:0046856">
    <property type="term" value="P:phosphatidylinositol dephosphorylation"/>
    <property type="evidence" value="ECO:0007669"/>
    <property type="project" value="TreeGrafter"/>
</dbReference>
<reference evidence="6" key="2">
    <citation type="journal article" date="2018" name="Environ. Sci. Technol.">
        <title>The Toxicogenome of Hyalella azteca: A Model for Sediment Ecotoxicology and Evolutionary Toxicology.</title>
        <authorList>
            <person name="Poynton H.C."/>
            <person name="Hasenbein S."/>
            <person name="Benoit J.B."/>
            <person name="Sepulveda M.S."/>
            <person name="Poelchau M.F."/>
            <person name="Hughes D.S.T."/>
            <person name="Murali S.C."/>
            <person name="Chen S."/>
            <person name="Glastad K.M."/>
            <person name="Goodisman M.A.D."/>
            <person name="Werren J.H."/>
            <person name="Vineis J.H."/>
            <person name="Bowen J.L."/>
            <person name="Friedrich M."/>
            <person name="Jones J."/>
            <person name="Robertson H.M."/>
            <person name="Feyereisen R."/>
            <person name="Mechler-Hickson A."/>
            <person name="Mathers N."/>
            <person name="Lee C.E."/>
            <person name="Colbourne J.K."/>
            <person name="Biales A."/>
            <person name="Johnston J.S."/>
            <person name="Wellborn G.A."/>
            <person name="Rosendale A.J."/>
            <person name="Cridge A.G."/>
            <person name="Munoz-Torres M.C."/>
            <person name="Bain P.A."/>
            <person name="Manny A.R."/>
            <person name="Major K.M."/>
            <person name="Lambert F.N."/>
            <person name="Vulpe C.D."/>
            <person name="Tuck P."/>
            <person name="Blalock B.J."/>
            <person name="Lin Y.Y."/>
            <person name="Smith M.E."/>
            <person name="Ochoa-Acuna H."/>
            <person name="Chen M.M."/>
            <person name="Childers C.P."/>
            <person name="Qu J."/>
            <person name="Dugan S."/>
            <person name="Lee S.L."/>
            <person name="Chao H."/>
            <person name="Dinh H."/>
            <person name="Han Y."/>
            <person name="Doddapaneni H."/>
            <person name="Worley K.C."/>
            <person name="Muzny D.M."/>
            <person name="Gibbs R.A."/>
            <person name="Richards S."/>
        </authorList>
    </citation>
    <scope>NUCLEOTIDE SEQUENCE</scope>
    <source>
        <strain evidence="6">HAZT.00-mixed</strain>
        <tissue evidence="6">Whole organism</tissue>
    </source>
</reference>
<dbReference type="PROSITE" id="PS51181">
    <property type="entry name" value="PPASE_TENSIN"/>
    <property type="match status" value="1"/>
</dbReference>
<dbReference type="GO" id="GO:0005634">
    <property type="term" value="C:nucleus"/>
    <property type="evidence" value="ECO:0007669"/>
    <property type="project" value="TreeGrafter"/>
</dbReference>
<feature type="compositionally biased region" description="Basic and acidic residues" evidence="3">
    <location>
        <begin position="689"/>
        <end position="700"/>
    </location>
</feature>
<name>A0A6A0H238_HYAAZ</name>
<dbReference type="GO" id="GO:0042995">
    <property type="term" value="C:cell projection"/>
    <property type="evidence" value="ECO:0007669"/>
    <property type="project" value="TreeGrafter"/>
</dbReference>
<dbReference type="Pfam" id="PF22785">
    <property type="entry name" value="Tc-R-P"/>
    <property type="match status" value="1"/>
</dbReference>
<dbReference type="GO" id="GO:0004725">
    <property type="term" value="F:protein tyrosine phosphatase activity"/>
    <property type="evidence" value="ECO:0007669"/>
    <property type="project" value="TreeGrafter"/>
</dbReference>
<dbReference type="InterPro" id="IPR051281">
    <property type="entry name" value="Dual-spec_lipid-protein_phosph"/>
</dbReference>
<evidence type="ECO:0000256" key="2">
    <source>
        <dbReference type="ARBA" id="ARBA00022801"/>
    </source>
</evidence>